<reference evidence="1" key="1">
    <citation type="submission" date="2021-02" db="EMBL/GenBank/DDBJ databases">
        <authorList>
            <person name="Nowell W R."/>
        </authorList>
    </citation>
    <scope>NUCLEOTIDE SEQUENCE</scope>
</reference>
<dbReference type="PANTHER" id="PTHR46580">
    <property type="entry name" value="SENSOR KINASE-RELATED"/>
    <property type="match status" value="1"/>
</dbReference>
<comment type="caution">
    <text evidence="1">The sequence shown here is derived from an EMBL/GenBank/DDBJ whole genome shotgun (WGS) entry which is preliminary data.</text>
</comment>
<dbReference type="Proteomes" id="UP000681720">
    <property type="component" value="Unassembled WGS sequence"/>
</dbReference>
<dbReference type="Gene3D" id="2.30.30.100">
    <property type="match status" value="1"/>
</dbReference>
<dbReference type="AlphaFoldDB" id="A0A8S3ATY2"/>
<dbReference type="SUPFAM" id="SSF69318">
    <property type="entry name" value="Integrin alpha N-terminal domain"/>
    <property type="match status" value="1"/>
</dbReference>
<organism evidence="1 2">
    <name type="scientific">Rotaria magnacalcarata</name>
    <dbReference type="NCBI Taxonomy" id="392030"/>
    <lineage>
        <taxon>Eukaryota</taxon>
        <taxon>Metazoa</taxon>
        <taxon>Spiralia</taxon>
        <taxon>Gnathifera</taxon>
        <taxon>Rotifera</taxon>
        <taxon>Eurotatoria</taxon>
        <taxon>Bdelloidea</taxon>
        <taxon>Philodinida</taxon>
        <taxon>Philodinidae</taxon>
        <taxon>Rotaria</taxon>
    </lineage>
</organism>
<evidence type="ECO:0000313" key="2">
    <source>
        <dbReference type="Proteomes" id="UP000681720"/>
    </source>
</evidence>
<dbReference type="EMBL" id="CAJOBJ010141637">
    <property type="protein sequence ID" value="CAF4765703.1"/>
    <property type="molecule type" value="Genomic_DNA"/>
</dbReference>
<gene>
    <name evidence="1" type="ORF">GIL414_LOCUS45738</name>
</gene>
<accession>A0A8S3ATY2</accession>
<sequence>MLDLATANCGGDGVSILLGYGNDQFASQMSITSLNGPYSVVVADFSQDSLLDLVVTTLADSSIIVLLGQGNGSFVKNSIVIPHYYANAISVLVGSGNGTVGRLVSLTSGYTPTIAIVGGINLDNRIDFAVANYGSPTVGIYLNTCA</sequence>
<dbReference type="InterPro" id="IPR028994">
    <property type="entry name" value="Integrin_alpha_N"/>
</dbReference>
<evidence type="ECO:0000313" key="1">
    <source>
        <dbReference type="EMBL" id="CAF4765703.1"/>
    </source>
</evidence>
<proteinExistence type="predicted"/>
<protein>
    <submittedName>
        <fullName evidence="1">Uncharacterized protein</fullName>
    </submittedName>
</protein>
<name>A0A8S3ATY2_9BILA</name>